<dbReference type="EMBL" id="CP002351">
    <property type="protein sequence ID" value="AEH51145.1"/>
    <property type="molecule type" value="Genomic_DNA"/>
</dbReference>
<dbReference type="Pfam" id="PF00669">
    <property type="entry name" value="Flagellin_N"/>
    <property type="match status" value="1"/>
</dbReference>
<dbReference type="Gene3D" id="1.20.1330.10">
    <property type="entry name" value="f41 fragment of flagellin, N-terminal domain"/>
    <property type="match status" value="1"/>
</dbReference>
<keyword evidence="3" id="KW-0966">Cell projection</keyword>
<dbReference type="PANTHER" id="PTHR42792">
    <property type="entry name" value="FLAGELLIN"/>
    <property type="match status" value="1"/>
</dbReference>
<dbReference type="STRING" id="688269.Theth_1065"/>
<dbReference type="PANTHER" id="PTHR42792:SF1">
    <property type="entry name" value="FLAGELLAR HOOK-ASSOCIATED PROTEIN 3"/>
    <property type="match status" value="1"/>
</dbReference>
<dbReference type="Proteomes" id="UP000006804">
    <property type="component" value="Chromosome"/>
</dbReference>
<dbReference type="KEGG" id="tta:Theth_1065"/>
<dbReference type="GO" id="GO:0009424">
    <property type="term" value="C:bacterial-type flagellum hook"/>
    <property type="evidence" value="ECO:0007669"/>
    <property type="project" value="InterPro"/>
</dbReference>
<dbReference type="NCBIfam" id="TIGR02550">
    <property type="entry name" value="flagell_flgL"/>
    <property type="match status" value="1"/>
</dbReference>
<evidence type="ECO:0000256" key="1">
    <source>
        <dbReference type="SAM" id="Coils"/>
    </source>
</evidence>
<dbReference type="GO" id="GO:0071973">
    <property type="term" value="P:bacterial-type flagellum-dependent cell motility"/>
    <property type="evidence" value="ECO:0007669"/>
    <property type="project" value="InterPro"/>
</dbReference>
<sequence>MRVTDRMISDRVLANIQSSISRIAKLHDQLSSGLAVRYPSDDAIVATRSSNLESRLREIEQYKRNLNQMQSIVNAYDSTLQEISTILVRIRELSVQAANGTLSPDDRKVIAEELKQIKQHLIQVANTQVGNDYIFAGYASDKPPVDESGKIVLDSFKAGSRSVNVLGYTLNYGLTVYDLFVTDTNESVFEIIDRTVDALEKNDQSKLSTISLSSLEYLEKRLSENIAKVGANQRMAELISGRLEDLNIYLTEFVSKERDADLTKVITDLSMQQAALEAALKSAARVLRTTLVDFIT</sequence>
<dbReference type="InterPro" id="IPR001029">
    <property type="entry name" value="Flagellin_N"/>
</dbReference>
<evidence type="ECO:0000259" key="2">
    <source>
        <dbReference type="Pfam" id="PF00669"/>
    </source>
</evidence>
<proteinExistence type="predicted"/>
<dbReference type="RefSeq" id="WP_013932365.1">
    <property type="nucleotide sequence ID" value="NC_015707.1"/>
</dbReference>
<feature type="coiled-coil region" evidence="1">
    <location>
        <begin position="49"/>
        <end position="79"/>
    </location>
</feature>
<dbReference type="InterPro" id="IPR013384">
    <property type="entry name" value="Flagell_FlgL"/>
</dbReference>
<evidence type="ECO:0000313" key="3">
    <source>
        <dbReference type="EMBL" id="AEH51145.1"/>
    </source>
</evidence>
<reference evidence="3 4" key="1">
    <citation type="submission" date="2010-11" db="EMBL/GenBank/DDBJ databases">
        <title>The complete genome of Thermotoga thermarum DSM 5069.</title>
        <authorList>
            <consortium name="US DOE Joint Genome Institute (JGI-PGF)"/>
            <person name="Lucas S."/>
            <person name="Copeland A."/>
            <person name="Lapidus A."/>
            <person name="Bruce D."/>
            <person name="Goodwin L."/>
            <person name="Pitluck S."/>
            <person name="Kyrpides N."/>
            <person name="Mavromatis K."/>
            <person name="Ivanova N."/>
            <person name="Zeytun A."/>
            <person name="Brettin T."/>
            <person name="Detter J.C."/>
            <person name="Tapia R."/>
            <person name="Han C."/>
            <person name="Land M."/>
            <person name="Hauser L."/>
            <person name="Markowitz V."/>
            <person name="Cheng J.-F."/>
            <person name="Hugenholtz P."/>
            <person name="Woyke T."/>
            <person name="Wu D."/>
            <person name="Spring S."/>
            <person name="Schroeder M."/>
            <person name="Brambilla E."/>
            <person name="Klenk H.-P."/>
            <person name="Eisen J.A."/>
        </authorList>
    </citation>
    <scope>NUCLEOTIDE SEQUENCE [LARGE SCALE GENOMIC DNA]</scope>
    <source>
        <strain evidence="3 4">DSM 5069</strain>
    </source>
</reference>
<dbReference type="AlphaFoldDB" id="F7YYV2"/>
<protein>
    <submittedName>
        <fullName evidence="3">Flagellar hook-associated protein 3</fullName>
    </submittedName>
</protein>
<keyword evidence="4" id="KW-1185">Reference proteome</keyword>
<dbReference type="eggNOG" id="COG1344">
    <property type="taxonomic scope" value="Bacteria"/>
</dbReference>
<dbReference type="PATRIC" id="fig|688269.3.peg.1093"/>
<name>F7YYV2_9THEM</name>
<accession>F7YYV2</accession>
<dbReference type="GO" id="GO:0005198">
    <property type="term" value="F:structural molecule activity"/>
    <property type="evidence" value="ECO:0007669"/>
    <property type="project" value="InterPro"/>
</dbReference>
<dbReference type="OrthoDB" id="9758307at2"/>
<dbReference type="HOGENOM" id="CLU_024437_2_0_0"/>
<evidence type="ECO:0000313" key="4">
    <source>
        <dbReference type="Proteomes" id="UP000006804"/>
    </source>
</evidence>
<dbReference type="InterPro" id="IPR001492">
    <property type="entry name" value="Flagellin"/>
</dbReference>
<keyword evidence="1" id="KW-0175">Coiled coil</keyword>
<keyword evidence="3" id="KW-0969">Cilium</keyword>
<keyword evidence="3" id="KW-0282">Flagellum</keyword>
<dbReference type="SUPFAM" id="SSF64518">
    <property type="entry name" value="Phase 1 flagellin"/>
    <property type="match status" value="1"/>
</dbReference>
<feature type="domain" description="Flagellin N-terminal" evidence="2">
    <location>
        <begin position="7"/>
        <end position="138"/>
    </location>
</feature>
<gene>
    <name evidence="3" type="ORF">Theth_1065</name>
</gene>
<organism evidence="3 4">
    <name type="scientific">Pseudothermotoga thermarum DSM 5069</name>
    <dbReference type="NCBI Taxonomy" id="688269"/>
    <lineage>
        <taxon>Bacteria</taxon>
        <taxon>Thermotogati</taxon>
        <taxon>Thermotogota</taxon>
        <taxon>Thermotogae</taxon>
        <taxon>Thermotogales</taxon>
        <taxon>Thermotogaceae</taxon>
        <taxon>Pseudothermotoga</taxon>
    </lineage>
</organism>